<organism evidence="16 17">
    <name type="scientific">Lithospermum erythrorhizon</name>
    <name type="common">Purple gromwell</name>
    <name type="synonym">Lithospermum officinale var. erythrorhizon</name>
    <dbReference type="NCBI Taxonomy" id="34254"/>
    <lineage>
        <taxon>Eukaryota</taxon>
        <taxon>Viridiplantae</taxon>
        <taxon>Streptophyta</taxon>
        <taxon>Embryophyta</taxon>
        <taxon>Tracheophyta</taxon>
        <taxon>Spermatophyta</taxon>
        <taxon>Magnoliopsida</taxon>
        <taxon>eudicotyledons</taxon>
        <taxon>Gunneridae</taxon>
        <taxon>Pentapetalae</taxon>
        <taxon>asterids</taxon>
        <taxon>lamiids</taxon>
        <taxon>Boraginales</taxon>
        <taxon>Boraginaceae</taxon>
        <taxon>Boraginoideae</taxon>
        <taxon>Lithospermeae</taxon>
        <taxon>Lithospermum</taxon>
    </lineage>
</organism>
<keyword evidence="8 12" id="KW-0067">ATP-binding</keyword>
<keyword evidence="2" id="KW-0723">Serine/threonine-protein kinase</keyword>
<keyword evidence="9 13" id="KW-1133">Transmembrane helix</keyword>
<keyword evidence="10 13" id="KW-0472">Membrane</keyword>
<dbReference type="InterPro" id="IPR017441">
    <property type="entry name" value="Protein_kinase_ATP_BS"/>
</dbReference>
<evidence type="ECO:0000256" key="1">
    <source>
        <dbReference type="ARBA" id="ARBA00004167"/>
    </source>
</evidence>
<evidence type="ECO:0000256" key="12">
    <source>
        <dbReference type="PROSITE-ProRule" id="PRU10141"/>
    </source>
</evidence>
<dbReference type="EMBL" id="BAABME010003557">
    <property type="protein sequence ID" value="GAA0159248.1"/>
    <property type="molecule type" value="Genomic_DNA"/>
</dbReference>
<dbReference type="InterPro" id="IPR008271">
    <property type="entry name" value="Ser/Thr_kinase_AS"/>
</dbReference>
<evidence type="ECO:0000256" key="3">
    <source>
        <dbReference type="ARBA" id="ARBA00022679"/>
    </source>
</evidence>
<feature type="transmembrane region" description="Helical" evidence="13">
    <location>
        <begin position="234"/>
        <end position="259"/>
    </location>
</feature>
<dbReference type="GO" id="GO:0005524">
    <property type="term" value="F:ATP binding"/>
    <property type="evidence" value="ECO:0007669"/>
    <property type="project" value="UniProtKB-UniRule"/>
</dbReference>
<dbReference type="PROSITE" id="PS00108">
    <property type="entry name" value="PROTEIN_KINASE_ST"/>
    <property type="match status" value="1"/>
</dbReference>
<feature type="signal peptide" evidence="14">
    <location>
        <begin position="1"/>
        <end position="24"/>
    </location>
</feature>
<dbReference type="GO" id="GO:0004674">
    <property type="term" value="F:protein serine/threonine kinase activity"/>
    <property type="evidence" value="ECO:0007669"/>
    <property type="project" value="UniProtKB-KW"/>
</dbReference>
<dbReference type="Proteomes" id="UP001454036">
    <property type="component" value="Unassembled WGS sequence"/>
</dbReference>
<evidence type="ECO:0000256" key="10">
    <source>
        <dbReference type="ARBA" id="ARBA00023136"/>
    </source>
</evidence>
<evidence type="ECO:0000256" key="2">
    <source>
        <dbReference type="ARBA" id="ARBA00022527"/>
    </source>
</evidence>
<evidence type="ECO:0000256" key="4">
    <source>
        <dbReference type="ARBA" id="ARBA00022692"/>
    </source>
</evidence>
<keyword evidence="6 12" id="KW-0547">Nucleotide-binding</keyword>
<dbReference type="CDD" id="cd14066">
    <property type="entry name" value="STKc_IRAK"/>
    <property type="match status" value="1"/>
</dbReference>
<dbReference type="PROSITE" id="PS50011">
    <property type="entry name" value="PROTEIN_KINASE_DOM"/>
    <property type="match status" value="1"/>
</dbReference>
<protein>
    <submittedName>
        <fullName evidence="16">Transmembrane signal receptor</fullName>
    </submittedName>
</protein>
<evidence type="ECO:0000256" key="11">
    <source>
        <dbReference type="ARBA" id="ARBA00023180"/>
    </source>
</evidence>
<evidence type="ECO:0000256" key="9">
    <source>
        <dbReference type="ARBA" id="ARBA00022989"/>
    </source>
</evidence>
<reference evidence="16 17" key="1">
    <citation type="submission" date="2024-01" db="EMBL/GenBank/DDBJ databases">
        <title>The complete chloroplast genome sequence of Lithospermum erythrorhizon: insights into the phylogenetic relationship among Boraginaceae species and the maternal lineages of purple gromwells.</title>
        <authorList>
            <person name="Okada T."/>
            <person name="Watanabe K."/>
        </authorList>
    </citation>
    <scope>NUCLEOTIDE SEQUENCE [LARGE SCALE GENOMIC DNA]</scope>
</reference>
<keyword evidence="16" id="KW-0675">Receptor</keyword>
<dbReference type="PANTHER" id="PTHR46008">
    <property type="entry name" value="LEAF RUST 10 DISEASE-RESISTANCE LOCUS RECEPTOR-LIKE PROTEIN KINASE-LIKE 1.4"/>
    <property type="match status" value="1"/>
</dbReference>
<dbReference type="InterPro" id="IPR000719">
    <property type="entry name" value="Prot_kinase_dom"/>
</dbReference>
<feature type="binding site" evidence="12">
    <location>
        <position position="329"/>
    </location>
    <ligand>
        <name>ATP</name>
        <dbReference type="ChEBI" id="CHEBI:30616"/>
    </ligand>
</feature>
<dbReference type="PROSITE" id="PS00107">
    <property type="entry name" value="PROTEIN_KINASE_ATP"/>
    <property type="match status" value="1"/>
</dbReference>
<feature type="chain" id="PRO_5043864732" evidence="14">
    <location>
        <begin position="25"/>
        <end position="642"/>
    </location>
</feature>
<dbReference type="SMART" id="SM00220">
    <property type="entry name" value="S_TKc"/>
    <property type="match status" value="1"/>
</dbReference>
<evidence type="ECO:0000256" key="7">
    <source>
        <dbReference type="ARBA" id="ARBA00022777"/>
    </source>
</evidence>
<comment type="subcellular location">
    <subcellularLocation>
        <location evidence="1">Membrane</location>
        <topology evidence="1">Single-pass membrane protein</topology>
    </subcellularLocation>
</comment>
<dbReference type="FunFam" id="1.10.510.10:FF:000161">
    <property type="entry name" value="Wall-associated receptor kinase-like 20"/>
    <property type="match status" value="1"/>
</dbReference>
<keyword evidence="17" id="KW-1185">Reference proteome</keyword>
<gene>
    <name evidence="16" type="ORF">LIER_16070</name>
</gene>
<comment type="caution">
    <text evidence="16">The sequence shown here is derived from an EMBL/GenBank/DDBJ whole genome shotgun (WGS) entry which is preliminary data.</text>
</comment>
<keyword evidence="5 14" id="KW-0732">Signal</keyword>
<keyword evidence="11" id="KW-0325">Glycoprotein</keyword>
<evidence type="ECO:0000256" key="8">
    <source>
        <dbReference type="ARBA" id="ARBA00022840"/>
    </source>
</evidence>
<name>A0AAV3Q6Q2_LITER</name>
<evidence type="ECO:0000256" key="5">
    <source>
        <dbReference type="ARBA" id="ARBA00022729"/>
    </source>
</evidence>
<keyword evidence="7" id="KW-0418">Kinase</keyword>
<evidence type="ECO:0000259" key="15">
    <source>
        <dbReference type="PROSITE" id="PS50011"/>
    </source>
</evidence>
<evidence type="ECO:0000256" key="13">
    <source>
        <dbReference type="SAM" id="Phobius"/>
    </source>
</evidence>
<dbReference type="SUPFAM" id="SSF56112">
    <property type="entry name" value="Protein kinase-like (PK-like)"/>
    <property type="match status" value="1"/>
</dbReference>
<dbReference type="AlphaFoldDB" id="A0AAV3Q6Q2"/>
<evidence type="ECO:0000256" key="6">
    <source>
        <dbReference type="ARBA" id="ARBA00022741"/>
    </source>
</evidence>
<accession>A0AAV3Q6Q2</accession>
<dbReference type="Gene3D" id="3.30.200.20">
    <property type="entry name" value="Phosphorylase Kinase, domain 1"/>
    <property type="match status" value="1"/>
</dbReference>
<keyword evidence="4 13" id="KW-0812">Transmembrane</keyword>
<dbReference type="GO" id="GO:0005886">
    <property type="term" value="C:plasma membrane"/>
    <property type="evidence" value="ECO:0007669"/>
    <property type="project" value="UniProtKB-ARBA"/>
</dbReference>
<evidence type="ECO:0000313" key="17">
    <source>
        <dbReference type="Proteomes" id="UP001454036"/>
    </source>
</evidence>
<evidence type="ECO:0000256" key="14">
    <source>
        <dbReference type="SAM" id="SignalP"/>
    </source>
</evidence>
<dbReference type="InterPro" id="IPR011009">
    <property type="entry name" value="Kinase-like_dom_sf"/>
</dbReference>
<feature type="domain" description="Protein kinase" evidence="15">
    <location>
        <begin position="301"/>
        <end position="576"/>
    </location>
</feature>
<dbReference type="PANTHER" id="PTHR46008:SF2">
    <property type="entry name" value="LEAF RUST 10 DISEASE-RESISTANCE LOCUS RECEPTOR-LIKE PROTEIN KINASE-LIKE 1.4"/>
    <property type="match status" value="1"/>
</dbReference>
<proteinExistence type="predicted"/>
<keyword evidence="3" id="KW-0808">Transferase</keyword>
<sequence>MAIPSSIAICFFILYLLIVHLAESRCPKEFKCGSTTFSFPFTKHTHPRCGLYLLDCDSGGPGTIEVQHGQRWRIYSQRADTIRIIPPNYTRIDCGLFQNFSMPFNPAISFFPGDINETVLMKCYTDYSNASLDKSFPGFEKFGECQEKHQFDIYYKYDVRTISNHPSRCSTIQWPVKARPFDPKAPKTLFYIFDAGVRLKWNVSESCNDCYLSGEHCVVNQSNYTCTKEKHRKLGLVLGIVSAGASFILLLCFSIFIIWKWKQRINRGQNFISKSDLESGSIYFGASVFSYDDLQKATDNFASSKELGEGGFGIVYHGELQDGIEVAVKRLFENNYKRMEQFMNEIKILARLRHPNLLYLYGCTSRHSRELLLVYEYIPNGTLADHLHGEKANALSLTWPIRMNIALQTANALAYLHKSDVIHRDVKTDNILLDNEYNVKVADFGLSRLFPNDVTHVSTAPQGTPGYVDPEYYECYQLTDKSDVYSFGVVLAELISSLPAVDVKRKRHEVNLSNLAMMKIQKNATHELIDPTLGHDSDPEVHRMMNSIAELAFCCLQLEKEMRPGMEEVVEALETIRDGTWSSEIKNDGAVDDFSFEKAMKSPSPSEESVLLKDMKVTNSPVSVTDVWVSGSSTLSWSHDNS</sequence>
<dbReference type="Gene3D" id="1.10.510.10">
    <property type="entry name" value="Transferase(Phosphotransferase) domain 1"/>
    <property type="match status" value="1"/>
</dbReference>
<evidence type="ECO:0000313" key="16">
    <source>
        <dbReference type="EMBL" id="GAA0159248.1"/>
    </source>
</evidence>
<dbReference type="Pfam" id="PF00069">
    <property type="entry name" value="Pkinase"/>
    <property type="match status" value="1"/>
</dbReference>